<dbReference type="NCBIfam" id="TIGR02595">
    <property type="entry name" value="PEP_CTERM"/>
    <property type="match status" value="1"/>
</dbReference>
<feature type="domain" description="Ice-binding protein C-terminal" evidence="1">
    <location>
        <begin position="229"/>
        <end position="251"/>
    </location>
</feature>
<gene>
    <name evidence="2" type="ORF">MIT9_P1912</name>
</gene>
<protein>
    <submittedName>
        <fullName evidence="2">Large repetitive protein</fullName>
    </submittedName>
</protein>
<organism evidence="2 3">
    <name type="scientific">Methylomarinovum caldicuralii</name>
    <dbReference type="NCBI Taxonomy" id="438856"/>
    <lineage>
        <taxon>Bacteria</taxon>
        <taxon>Pseudomonadati</taxon>
        <taxon>Pseudomonadota</taxon>
        <taxon>Gammaproteobacteria</taxon>
        <taxon>Methylococcales</taxon>
        <taxon>Methylothermaceae</taxon>
        <taxon>Methylomarinovum</taxon>
    </lineage>
</organism>
<evidence type="ECO:0000259" key="1">
    <source>
        <dbReference type="Pfam" id="PF07589"/>
    </source>
</evidence>
<evidence type="ECO:0000313" key="2">
    <source>
        <dbReference type="EMBL" id="BCX82326.1"/>
    </source>
</evidence>
<keyword evidence="3" id="KW-1185">Reference proteome</keyword>
<name>A0AAU9C9S6_9GAMM</name>
<dbReference type="Proteomes" id="UP001321825">
    <property type="component" value="Chromosome"/>
</dbReference>
<evidence type="ECO:0000313" key="3">
    <source>
        <dbReference type="Proteomes" id="UP001321825"/>
    </source>
</evidence>
<reference evidence="3" key="1">
    <citation type="journal article" date="2024" name="Int. J. Syst. Evol. Microbiol.">
        <title>Methylomarinovum tepidoasis sp. nov., a moderately thermophilic methanotroph of the family Methylothermaceae isolated from a deep-sea hydrothermal field.</title>
        <authorList>
            <person name="Hirayama H."/>
            <person name="Takaki Y."/>
            <person name="Abe M."/>
            <person name="Miyazaki M."/>
            <person name="Uematsu K."/>
            <person name="Matsui Y."/>
            <person name="Takai K."/>
        </authorList>
    </citation>
    <scope>NUCLEOTIDE SEQUENCE [LARGE SCALE GENOMIC DNA]</scope>
    <source>
        <strain evidence="3">IT-9</strain>
    </source>
</reference>
<dbReference type="InterPro" id="IPR013424">
    <property type="entry name" value="Ice-binding_C"/>
</dbReference>
<proteinExistence type="predicted"/>
<dbReference type="EMBL" id="AP024714">
    <property type="protein sequence ID" value="BCX82326.1"/>
    <property type="molecule type" value="Genomic_DNA"/>
</dbReference>
<accession>A0AAU9C9S6</accession>
<dbReference type="Pfam" id="PF07589">
    <property type="entry name" value="PEP-CTERM"/>
    <property type="match status" value="1"/>
</dbReference>
<dbReference type="KEGG" id="mcau:MIT9_P1912"/>
<dbReference type="AlphaFoldDB" id="A0AAU9C9S6"/>
<sequence>MVSALESALKSAGVGAGADPNRYALVGFGSSSHDQPGGLVQEPHKHTSGSDDWFAASGFTNLDTPLVTDGATEDGWAGIDFFFDNYTPRANAALNVILITDEDRDNTDNTLSFAGIQNQLTGANSLLNAVVNCNFAGPSGAALGVDSKRNAYIADGNGGFTKEGNGSKSGFCARTTFDDYVKLAWNTGGAAWDLQKLRAGGVTADSFTKAFVDLKVAEIQQQPPIGQPTVPEPATLALFGLGLAGLGFGRRKAQV</sequence>